<feature type="transmembrane region" description="Helical" evidence="1">
    <location>
        <begin position="21"/>
        <end position="54"/>
    </location>
</feature>
<keyword evidence="1" id="KW-0812">Transmembrane</keyword>
<proteinExistence type="predicted"/>
<dbReference type="InterPro" id="IPR010380">
    <property type="entry name" value="DUF975"/>
</dbReference>
<keyword evidence="1" id="KW-1133">Transmembrane helix</keyword>
<dbReference type="PANTHER" id="PTHR40076">
    <property type="entry name" value="MEMBRANE PROTEIN-RELATED"/>
    <property type="match status" value="1"/>
</dbReference>
<dbReference type="PANTHER" id="PTHR40076:SF1">
    <property type="entry name" value="MEMBRANE PROTEIN"/>
    <property type="match status" value="1"/>
</dbReference>
<organism evidence="2 3">
    <name type="scientific">Bacillus bruguierae</name>
    <dbReference type="NCBI Taxonomy" id="3127667"/>
    <lineage>
        <taxon>Bacteria</taxon>
        <taxon>Bacillati</taxon>
        <taxon>Bacillota</taxon>
        <taxon>Bacilli</taxon>
        <taxon>Bacillales</taxon>
        <taxon>Bacillaceae</taxon>
        <taxon>Bacillus</taxon>
    </lineage>
</organism>
<reference evidence="2 3" key="1">
    <citation type="submission" date="2024-01" db="EMBL/GenBank/DDBJ databases">
        <title>Seven novel Bacillus-like species.</title>
        <authorList>
            <person name="Liu G."/>
        </authorList>
    </citation>
    <scope>NUCLEOTIDE SEQUENCE [LARGE SCALE GENOMIC DNA]</scope>
    <source>
        <strain evidence="2 3">FJAT-51639</strain>
    </source>
</reference>
<dbReference type="Proteomes" id="UP001372526">
    <property type="component" value="Unassembled WGS sequence"/>
</dbReference>
<feature type="transmembrane region" description="Helical" evidence="1">
    <location>
        <begin position="129"/>
        <end position="150"/>
    </location>
</feature>
<feature type="transmembrane region" description="Helical" evidence="1">
    <location>
        <begin position="188"/>
        <end position="213"/>
    </location>
</feature>
<gene>
    <name evidence="2" type="ORF">WAZ07_10235</name>
</gene>
<dbReference type="EMBL" id="JBAWSX010000004">
    <property type="protein sequence ID" value="MEI4801701.1"/>
    <property type="molecule type" value="Genomic_DNA"/>
</dbReference>
<keyword evidence="1" id="KW-0472">Membrane</keyword>
<evidence type="ECO:0000313" key="2">
    <source>
        <dbReference type="EMBL" id="MEI4801701.1"/>
    </source>
</evidence>
<evidence type="ECO:0000256" key="1">
    <source>
        <dbReference type="SAM" id="Phobius"/>
    </source>
</evidence>
<accession>A0ABU8FG87</accession>
<name>A0ABU8FG87_9BACI</name>
<dbReference type="Pfam" id="PF06161">
    <property type="entry name" value="DUF975"/>
    <property type="match status" value="1"/>
</dbReference>
<comment type="caution">
    <text evidence="2">The sequence shown here is derived from an EMBL/GenBank/DDBJ whole genome shotgun (WGS) entry which is preliminary data.</text>
</comment>
<keyword evidence="3" id="KW-1185">Reference proteome</keyword>
<feature type="transmembrane region" description="Helical" evidence="1">
    <location>
        <begin position="66"/>
        <end position="96"/>
    </location>
</feature>
<evidence type="ECO:0000313" key="3">
    <source>
        <dbReference type="Proteomes" id="UP001372526"/>
    </source>
</evidence>
<protein>
    <submittedName>
        <fullName evidence="2">DUF975 family protein</fullName>
    </submittedName>
</protein>
<sequence>MISDLKRAALSSLKGRWGLGVGASLLYNLISGIGMLIIGLPIFLLSILLMAAIIGSSASITEEETLSVVIFLIYAFTFVIACFAFIAVLGIIYYGYCNVTLRLAKKESTTIDDLFEGFRKKNAFRSMKLALLMGVYVFLWSLLLIVPGIVKCFSYSMAYYIMLDHPEYTASEALKKSQEMMKGHKLDLFILSLSFIGWFILGYFTLSIGYLWIYPYYMITISHFYLNLANRDTVIEEKTAI</sequence>
<dbReference type="RefSeq" id="WP_336472349.1">
    <property type="nucleotide sequence ID" value="NZ_JBAWSX010000004.1"/>
</dbReference>